<dbReference type="PANTHER" id="PTHR13000">
    <property type="entry name" value="NUCLEOPORIN P54"/>
    <property type="match status" value="1"/>
</dbReference>
<reference evidence="6" key="1">
    <citation type="journal article" date="2020" name="Nat. Commun.">
        <title>Large-scale genome sequencing of mycorrhizal fungi provides insights into the early evolution of symbiotic traits.</title>
        <authorList>
            <person name="Miyauchi S."/>
            <person name="Kiss E."/>
            <person name="Kuo A."/>
            <person name="Drula E."/>
            <person name="Kohler A."/>
            <person name="Sanchez-Garcia M."/>
            <person name="Morin E."/>
            <person name="Andreopoulos B."/>
            <person name="Barry K.W."/>
            <person name="Bonito G."/>
            <person name="Buee M."/>
            <person name="Carver A."/>
            <person name="Chen C."/>
            <person name="Cichocki N."/>
            <person name="Clum A."/>
            <person name="Culley D."/>
            <person name="Crous P.W."/>
            <person name="Fauchery L."/>
            <person name="Girlanda M."/>
            <person name="Hayes R.D."/>
            <person name="Keri Z."/>
            <person name="LaButti K."/>
            <person name="Lipzen A."/>
            <person name="Lombard V."/>
            <person name="Magnuson J."/>
            <person name="Maillard F."/>
            <person name="Murat C."/>
            <person name="Nolan M."/>
            <person name="Ohm R.A."/>
            <person name="Pangilinan J."/>
            <person name="Pereira M.F."/>
            <person name="Perotto S."/>
            <person name="Peter M."/>
            <person name="Pfister S."/>
            <person name="Riley R."/>
            <person name="Sitrit Y."/>
            <person name="Stielow J.B."/>
            <person name="Szollosi G."/>
            <person name="Zifcakova L."/>
            <person name="Stursova M."/>
            <person name="Spatafora J.W."/>
            <person name="Tedersoo L."/>
            <person name="Vaario L.M."/>
            <person name="Yamada A."/>
            <person name="Yan M."/>
            <person name="Wang P."/>
            <person name="Xu J."/>
            <person name="Bruns T."/>
            <person name="Baldrian P."/>
            <person name="Vilgalys R."/>
            <person name="Dunand C."/>
            <person name="Henrissat B."/>
            <person name="Grigoriev I.V."/>
            <person name="Hibbett D."/>
            <person name="Nagy L.G."/>
            <person name="Martin F.M."/>
        </authorList>
    </citation>
    <scope>NUCLEOTIDE SEQUENCE</scope>
    <source>
        <strain evidence="6">UP504</strain>
    </source>
</reference>
<dbReference type="GO" id="GO:0036228">
    <property type="term" value="P:protein localization to nuclear inner membrane"/>
    <property type="evidence" value="ECO:0007669"/>
    <property type="project" value="TreeGrafter"/>
</dbReference>
<evidence type="ECO:0000256" key="2">
    <source>
        <dbReference type="ARBA" id="ARBA00022448"/>
    </source>
</evidence>
<dbReference type="EMBL" id="MU129132">
    <property type="protein sequence ID" value="KAF9505912.1"/>
    <property type="molecule type" value="Genomic_DNA"/>
</dbReference>
<keyword evidence="3" id="KW-0539">Nucleus</keyword>
<dbReference type="Pfam" id="PF13874">
    <property type="entry name" value="Nup54"/>
    <property type="match status" value="1"/>
</dbReference>
<evidence type="ECO:0000256" key="1">
    <source>
        <dbReference type="ARBA" id="ARBA00004123"/>
    </source>
</evidence>
<dbReference type="PANTHER" id="PTHR13000:SF0">
    <property type="entry name" value="NUCLEOPORIN P54"/>
    <property type="match status" value="1"/>
</dbReference>
<comment type="subcellular location">
    <subcellularLocation>
        <location evidence="1">Nucleus</location>
    </subcellularLocation>
</comment>
<keyword evidence="7" id="KW-1185">Reference proteome</keyword>
<name>A0A9P6DLJ4_9AGAM</name>
<accession>A0A9P6DLJ4</accession>
<dbReference type="GO" id="GO:0044613">
    <property type="term" value="C:nuclear pore central transport channel"/>
    <property type="evidence" value="ECO:0007669"/>
    <property type="project" value="TreeGrafter"/>
</dbReference>
<dbReference type="AlphaFoldDB" id="A0A9P6DLJ4"/>
<feature type="domain" description="Nucleoporin Nup54 alpha-helical" evidence="5">
    <location>
        <begin position="149"/>
        <end position="288"/>
    </location>
</feature>
<feature type="compositionally biased region" description="Polar residues" evidence="4">
    <location>
        <begin position="74"/>
        <end position="106"/>
    </location>
</feature>
<feature type="compositionally biased region" description="Low complexity" evidence="4">
    <location>
        <begin position="46"/>
        <end position="57"/>
    </location>
</feature>
<protein>
    <recommendedName>
        <fullName evidence="5">Nucleoporin Nup54 alpha-helical domain-containing protein</fullName>
    </recommendedName>
</protein>
<feature type="region of interest" description="Disordered" evidence="4">
    <location>
        <begin position="1"/>
        <end position="106"/>
    </location>
</feature>
<dbReference type="GO" id="GO:0006999">
    <property type="term" value="P:nuclear pore organization"/>
    <property type="evidence" value="ECO:0007669"/>
    <property type="project" value="TreeGrafter"/>
</dbReference>
<evidence type="ECO:0000259" key="5">
    <source>
        <dbReference type="Pfam" id="PF13874"/>
    </source>
</evidence>
<dbReference type="GO" id="GO:0006607">
    <property type="term" value="P:NLS-bearing protein import into nucleus"/>
    <property type="evidence" value="ECO:0007669"/>
    <property type="project" value="TreeGrafter"/>
</dbReference>
<proteinExistence type="predicted"/>
<gene>
    <name evidence="6" type="ORF">BS47DRAFT_1489607</name>
</gene>
<dbReference type="GO" id="GO:0017056">
    <property type="term" value="F:structural constituent of nuclear pore"/>
    <property type="evidence" value="ECO:0007669"/>
    <property type="project" value="TreeGrafter"/>
</dbReference>
<comment type="caution">
    <text evidence="6">The sequence shown here is derived from an EMBL/GenBank/DDBJ whole genome shotgun (WGS) entry which is preliminary data.</text>
</comment>
<dbReference type="InterPro" id="IPR024864">
    <property type="entry name" value="Nup54/Nup57/Nup44"/>
</dbReference>
<dbReference type="OrthoDB" id="6162375at2759"/>
<keyword evidence="2" id="KW-0813">Transport</keyword>
<evidence type="ECO:0000256" key="3">
    <source>
        <dbReference type="ARBA" id="ARBA00023242"/>
    </source>
</evidence>
<sequence length="346" mass="38095">MAALGSFGSTPSAFGGFAQNQSSGPFGSQNQQNQPQQPNTFGIFGSQNQQNQPQQSNVFGPFGSQNQQNQQQQPSTSAPGASSSIFGTQSNPSAASGNDGNLSPSSSIEAQVRSVYEAWNPQSPQCRFQHFFHNLVDPAEVHKYTRPASATNDAMWQKAIRDNPNPSRLVPVLAVGFEDLKKRVQGQKSQAEAQLAGMQLLKKELNKMSETHTLRVQPRISILSHTQVELTARLAKLIHHLHLFIPSVRSTSIRPDEEALRAQLEAIEAELRRPGGLGRVGGRIGELWGLVGRIRGQKKLVGLGPIRRRAGQLLMVPHLRTSNRFYSRSNKDLSTLQRCYGRRCMI</sequence>
<feature type="compositionally biased region" description="Low complexity" evidence="4">
    <location>
        <begin position="19"/>
        <end position="39"/>
    </location>
</feature>
<organism evidence="6 7">
    <name type="scientific">Hydnum rufescens UP504</name>
    <dbReference type="NCBI Taxonomy" id="1448309"/>
    <lineage>
        <taxon>Eukaryota</taxon>
        <taxon>Fungi</taxon>
        <taxon>Dikarya</taxon>
        <taxon>Basidiomycota</taxon>
        <taxon>Agaricomycotina</taxon>
        <taxon>Agaricomycetes</taxon>
        <taxon>Cantharellales</taxon>
        <taxon>Hydnaceae</taxon>
        <taxon>Hydnum</taxon>
    </lineage>
</organism>
<evidence type="ECO:0000313" key="7">
    <source>
        <dbReference type="Proteomes" id="UP000886523"/>
    </source>
</evidence>
<dbReference type="InterPro" id="IPR025712">
    <property type="entry name" value="Nup54_alpha-helical_dom"/>
</dbReference>
<evidence type="ECO:0000256" key="4">
    <source>
        <dbReference type="SAM" id="MobiDB-lite"/>
    </source>
</evidence>
<dbReference type="Proteomes" id="UP000886523">
    <property type="component" value="Unassembled WGS sequence"/>
</dbReference>
<evidence type="ECO:0000313" key="6">
    <source>
        <dbReference type="EMBL" id="KAF9505912.1"/>
    </source>
</evidence>